<dbReference type="EMBL" id="BQFW01000012">
    <property type="protein sequence ID" value="GJJ76452.1"/>
    <property type="molecule type" value="Genomic_DNA"/>
</dbReference>
<feature type="compositionally biased region" description="Basic and acidic residues" evidence="1">
    <location>
        <begin position="271"/>
        <end position="296"/>
    </location>
</feature>
<protein>
    <submittedName>
        <fullName evidence="2">Uncharacterized protein</fullName>
    </submittedName>
</protein>
<organism evidence="2 3">
    <name type="scientific">Entomortierella parvispora</name>
    <dbReference type="NCBI Taxonomy" id="205924"/>
    <lineage>
        <taxon>Eukaryota</taxon>
        <taxon>Fungi</taxon>
        <taxon>Fungi incertae sedis</taxon>
        <taxon>Mucoromycota</taxon>
        <taxon>Mortierellomycotina</taxon>
        <taxon>Mortierellomycetes</taxon>
        <taxon>Mortierellales</taxon>
        <taxon>Mortierellaceae</taxon>
        <taxon>Entomortierella</taxon>
    </lineage>
</organism>
<reference evidence="2" key="2">
    <citation type="journal article" date="2022" name="Microbiol. Resour. Announc.">
        <title>Whole-Genome Sequence of Entomortierella parvispora E1425, a Mucoromycotan Fungus Associated with Burkholderiaceae-Related Endosymbiotic Bacteria.</title>
        <authorList>
            <person name="Herlambang A."/>
            <person name="Guo Y."/>
            <person name="Takashima Y."/>
            <person name="Narisawa K."/>
            <person name="Ohta H."/>
            <person name="Nishizawa T."/>
        </authorList>
    </citation>
    <scope>NUCLEOTIDE SEQUENCE</scope>
    <source>
        <strain evidence="2">E1425</strain>
    </source>
</reference>
<dbReference type="InterPro" id="IPR019734">
    <property type="entry name" value="TPR_rpt"/>
</dbReference>
<reference evidence="2" key="1">
    <citation type="submission" date="2021-11" db="EMBL/GenBank/DDBJ databases">
        <authorList>
            <person name="Herlambang A."/>
            <person name="Guo Y."/>
            <person name="Takashima Y."/>
            <person name="Nishizawa T."/>
        </authorList>
    </citation>
    <scope>NUCLEOTIDE SEQUENCE</scope>
    <source>
        <strain evidence="2">E1425</strain>
    </source>
</reference>
<dbReference type="PANTHER" id="PTHR46014:SF1">
    <property type="entry name" value="TETRATRICOPEPTIDE REPEAT PROTEIN 1"/>
    <property type="match status" value="1"/>
</dbReference>
<comment type="caution">
    <text evidence="2">The sequence shown here is derived from an EMBL/GenBank/DDBJ whole genome shotgun (WGS) entry which is preliminary data.</text>
</comment>
<dbReference type="InterPro" id="IPR011990">
    <property type="entry name" value="TPR-like_helical_dom_sf"/>
</dbReference>
<keyword evidence="3" id="KW-1185">Reference proteome</keyword>
<feature type="region of interest" description="Disordered" evidence="1">
    <location>
        <begin position="80"/>
        <end position="133"/>
    </location>
</feature>
<dbReference type="AlphaFoldDB" id="A0A9P3HH06"/>
<proteinExistence type="predicted"/>
<dbReference type="OrthoDB" id="1872379at2759"/>
<sequence length="370" mass="41203">MAVIEEIIEEEVVQPPQTSEAANPSDITSQLEGLELSEDEELFQEATRYKVTGNQAFGSGKYKEALEYYQLALTTCPVPRSDATGAGSKIEDGDEKEETERSHSQSEAQPSASSSSEPSSESSLSTENLPTPQHVQKYKSERAVYHSNMAACHIKLMEYDLAVEACSTSLELDPSYTKALQRKAQAEELQGTFASMTLAKEDHLKVIETLKIELGLIQPPEPEKEEEEEGDEKGKQDSDEKTKVEGTGKDSEADPSSASSSRTFVNQRRSPAQDKRKAKDTKEIYRPQRLDLDEASKKKHRAMIQTSEQALKRMEPILKQLLEKEKEEMMAKLKSMGNTILGKFGLSTNNFQMKQDPTSGGYSFNFVNNP</sequence>
<feature type="compositionally biased region" description="Polar residues" evidence="1">
    <location>
        <begin position="124"/>
        <end position="133"/>
    </location>
</feature>
<dbReference type="InterPro" id="IPR052769">
    <property type="entry name" value="TPR_domain_protein"/>
</dbReference>
<dbReference type="PANTHER" id="PTHR46014">
    <property type="entry name" value="TETRATRICOPEPTIDE REPEAT PROTEIN 1"/>
    <property type="match status" value="1"/>
</dbReference>
<feature type="compositionally biased region" description="Low complexity" evidence="1">
    <location>
        <begin position="105"/>
        <end position="123"/>
    </location>
</feature>
<evidence type="ECO:0000313" key="2">
    <source>
        <dbReference type="EMBL" id="GJJ76452.1"/>
    </source>
</evidence>
<dbReference type="Pfam" id="PF00515">
    <property type="entry name" value="TPR_1"/>
    <property type="match status" value="1"/>
</dbReference>
<dbReference type="SUPFAM" id="SSF48452">
    <property type="entry name" value="TPR-like"/>
    <property type="match status" value="1"/>
</dbReference>
<dbReference type="Gene3D" id="1.25.40.10">
    <property type="entry name" value="Tetratricopeptide repeat domain"/>
    <property type="match status" value="1"/>
</dbReference>
<feature type="region of interest" description="Disordered" evidence="1">
    <location>
        <begin position="9"/>
        <end position="36"/>
    </location>
</feature>
<feature type="region of interest" description="Disordered" evidence="1">
    <location>
        <begin position="216"/>
        <end position="300"/>
    </location>
</feature>
<feature type="compositionally biased region" description="Basic and acidic residues" evidence="1">
    <location>
        <begin position="232"/>
        <end position="252"/>
    </location>
</feature>
<dbReference type="Proteomes" id="UP000827284">
    <property type="component" value="Unassembled WGS sequence"/>
</dbReference>
<accession>A0A9P3HH06</accession>
<dbReference type="SMART" id="SM00028">
    <property type="entry name" value="TPR"/>
    <property type="match status" value="2"/>
</dbReference>
<name>A0A9P3HH06_9FUNG</name>
<gene>
    <name evidence="2" type="ORF">EMPS_08811</name>
</gene>
<evidence type="ECO:0000256" key="1">
    <source>
        <dbReference type="SAM" id="MobiDB-lite"/>
    </source>
</evidence>
<feature type="compositionally biased region" description="Polar residues" evidence="1">
    <location>
        <begin position="15"/>
        <end position="30"/>
    </location>
</feature>
<evidence type="ECO:0000313" key="3">
    <source>
        <dbReference type="Proteomes" id="UP000827284"/>
    </source>
</evidence>